<evidence type="ECO:0000313" key="3">
    <source>
        <dbReference type="Proteomes" id="UP000030151"/>
    </source>
</evidence>
<feature type="compositionally biased region" description="Basic and acidic residues" evidence="1">
    <location>
        <begin position="535"/>
        <end position="550"/>
    </location>
</feature>
<proteinExistence type="predicted"/>
<accession>A0A0A1UQM8</accession>
<dbReference type="Proteomes" id="UP000030151">
    <property type="component" value="Unassembled WGS sequence"/>
</dbReference>
<dbReference type="OrthoDB" id="4936348at2759"/>
<protein>
    <submittedName>
        <fullName evidence="2">Uncharacterized protein</fullName>
    </submittedName>
</protein>
<feature type="region of interest" description="Disordered" evidence="1">
    <location>
        <begin position="110"/>
        <end position="130"/>
    </location>
</feature>
<reference evidence="2 3" key="1">
    <citation type="submission" date="2014-02" db="EMBL/GenBank/DDBJ databases">
        <title>The genome sequence of the entomopathogenic fungus Metarhizium robertsii ARSEF 2575.</title>
        <authorList>
            <person name="Giuliano Garisto Donzelli B."/>
            <person name="Roe B.A."/>
            <person name="Macmil S.L."/>
            <person name="Krasnoff S.B."/>
            <person name="Gibson D.M."/>
        </authorList>
    </citation>
    <scope>NUCLEOTIDE SEQUENCE [LARGE SCALE GENOMIC DNA]</scope>
    <source>
        <strain evidence="2 3">ARSEF 2575</strain>
    </source>
</reference>
<comment type="caution">
    <text evidence="2">The sequence shown here is derived from an EMBL/GenBank/DDBJ whole genome shotgun (WGS) entry which is preliminary data.</text>
</comment>
<evidence type="ECO:0000313" key="2">
    <source>
        <dbReference type="EMBL" id="EXU98148.1"/>
    </source>
</evidence>
<dbReference type="HOGENOM" id="CLU_022038_0_0_1"/>
<feature type="compositionally biased region" description="Low complexity" evidence="1">
    <location>
        <begin position="113"/>
        <end position="125"/>
    </location>
</feature>
<dbReference type="EMBL" id="JELW01000029">
    <property type="protein sequence ID" value="EXU98148.1"/>
    <property type="molecule type" value="Genomic_DNA"/>
</dbReference>
<gene>
    <name evidence="2" type="ORF">X797_008754</name>
</gene>
<name>A0A0A1UQM8_9HYPO</name>
<feature type="compositionally biased region" description="Polar residues" evidence="1">
    <location>
        <begin position="429"/>
        <end position="447"/>
    </location>
</feature>
<organism evidence="2 3">
    <name type="scientific">Metarhizium robertsii</name>
    <dbReference type="NCBI Taxonomy" id="568076"/>
    <lineage>
        <taxon>Eukaryota</taxon>
        <taxon>Fungi</taxon>
        <taxon>Dikarya</taxon>
        <taxon>Ascomycota</taxon>
        <taxon>Pezizomycotina</taxon>
        <taxon>Sordariomycetes</taxon>
        <taxon>Hypocreomycetidae</taxon>
        <taxon>Hypocreales</taxon>
        <taxon>Clavicipitaceae</taxon>
        <taxon>Metarhizium</taxon>
    </lineage>
</organism>
<feature type="region of interest" description="Disordered" evidence="1">
    <location>
        <begin position="417"/>
        <end position="449"/>
    </location>
</feature>
<dbReference type="AlphaFoldDB" id="A0A0A1UQM8"/>
<evidence type="ECO:0000256" key="1">
    <source>
        <dbReference type="SAM" id="MobiDB-lite"/>
    </source>
</evidence>
<sequence>MSGLDLLARYLRDGLFDDADFANSFVQHKESDSHWALRRSYSAQGHTIREHFNIQLCDQDDIPLVKCSLKLFIQSPDAPQDDTREKIFKPRSWFGPDLDIEVIEQQVDSQHRPTTTTLLPASTSTNSVSQGLTEESVLPSTIPGPEPSPKTLTGKVAIKKDRSLEHRMLTTAKAFARGIQILVSKPQGNQAKRLRTIRKCFDTSARNEHPIETGQLMLLWMRLKRDNTPIDQICARTNSKTKDLELSVASIKNVGNYIAGITELENARKARDNGSKYLCGRALDRILEAISRLVEYYGSVAITIFTFLEVGGFGVARLGNTAIKGADNERYFYDGLVALIDLSLRRFVATARETEADAISDAIPVLNPVAFHWWYEGEKGRYEDLCQSLKLPAFANATTNIYTERLPSTILDEFSAQSQQARSHDGSHDNNNNVDYANSESGSNSTDKSTDFILHNAQRLAKYMSCNKETYLQSFEGDKEKHDMAKLASRILNGTSSQEELLTAPTDVVYMIVEMLLLDSRSKQGVKRKRASGNEQDKRSDGSSFHHDSRQPVSPVDLLDQNTSGQAAPLTGGMDIFQGLPPLDPQFPPGFFDIDFEGMDTNDRLPQFDSQLSLDWANLMAMDSFGAQGSSSGGVSLQV</sequence>
<feature type="region of interest" description="Disordered" evidence="1">
    <location>
        <begin position="523"/>
        <end position="579"/>
    </location>
</feature>